<evidence type="ECO:0000256" key="1">
    <source>
        <dbReference type="SAM" id="MobiDB-lite"/>
    </source>
</evidence>
<protein>
    <submittedName>
        <fullName evidence="3">Uncharacterized protein</fullName>
    </submittedName>
</protein>
<name>A0A821WP53_9BILA</name>
<sequence length="321" mass="36538">MASNLENSFAEESEEKPVESLETLSTQDLDTLFGEDTEESIPDTPSPSVSPVKEADTLEMSSFTPLTIYDQALINDFYVIHKNAESLFSDFKKKTVTDYVKRIEPKANVFIIQSLLNLASKAFMDKHTYQQSVALGFIGINPEIIDNFKNKKNMADFLSNIVPGKILFNSTHNKLNLELQNTFIIIEADILIPPNTDNSPIFVILHNAVKQDLTRLNVIVCANFIQTVIFANNYVLVKNSLGKYGDIRKTYEASFNKLFKHRITLSKISNELPITSTNTFFFNASSKEKPIQLKRKTNFNFEKIKKLKYDDDDVQCLNEHL</sequence>
<reference evidence="3" key="1">
    <citation type="submission" date="2021-02" db="EMBL/GenBank/DDBJ databases">
        <authorList>
            <person name="Nowell W R."/>
        </authorList>
    </citation>
    <scope>NUCLEOTIDE SEQUENCE</scope>
</reference>
<organism evidence="3 4">
    <name type="scientific">Rotaria socialis</name>
    <dbReference type="NCBI Taxonomy" id="392032"/>
    <lineage>
        <taxon>Eukaryota</taxon>
        <taxon>Metazoa</taxon>
        <taxon>Spiralia</taxon>
        <taxon>Gnathifera</taxon>
        <taxon>Rotifera</taxon>
        <taxon>Eurotatoria</taxon>
        <taxon>Bdelloidea</taxon>
        <taxon>Philodinida</taxon>
        <taxon>Philodinidae</taxon>
        <taxon>Rotaria</taxon>
    </lineage>
</organism>
<feature type="region of interest" description="Disordered" evidence="1">
    <location>
        <begin position="1"/>
        <end position="52"/>
    </location>
</feature>
<evidence type="ECO:0000313" key="2">
    <source>
        <dbReference type="EMBL" id="CAF3745305.1"/>
    </source>
</evidence>
<dbReference type="AlphaFoldDB" id="A0A821WP53"/>
<accession>A0A821WP53</accession>
<evidence type="ECO:0000313" key="3">
    <source>
        <dbReference type="EMBL" id="CAF4930769.1"/>
    </source>
</evidence>
<dbReference type="Proteomes" id="UP000663865">
    <property type="component" value="Unassembled WGS sequence"/>
</dbReference>
<dbReference type="EMBL" id="CAJNYV010005487">
    <property type="protein sequence ID" value="CAF3745305.1"/>
    <property type="molecule type" value="Genomic_DNA"/>
</dbReference>
<evidence type="ECO:0000313" key="4">
    <source>
        <dbReference type="Proteomes" id="UP000663838"/>
    </source>
</evidence>
<proteinExistence type="predicted"/>
<gene>
    <name evidence="2" type="ORF">KIK155_LOCUS29389</name>
    <name evidence="3" type="ORF">TOA249_LOCUS32738</name>
</gene>
<dbReference type="Proteomes" id="UP000663838">
    <property type="component" value="Unassembled WGS sequence"/>
</dbReference>
<dbReference type="EMBL" id="CAJOBS010008636">
    <property type="protein sequence ID" value="CAF4930769.1"/>
    <property type="molecule type" value="Genomic_DNA"/>
</dbReference>
<comment type="caution">
    <text evidence="3">The sequence shown here is derived from an EMBL/GenBank/DDBJ whole genome shotgun (WGS) entry which is preliminary data.</text>
</comment>